<keyword evidence="10" id="KW-1185">Reference proteome</keyword>
<keyword evidence="4 6" id="KW-1133">Transmembrane helix</keyword>
<dbReference type="Pfam" id="PF02687">
    <property type="entry name" value="FtsX"/>
    <property type="match status" value="2"/>
</dbReference>
<feature type="transmembrane region" description="Helical" evidence="6">
    <location>
        <begin position="370"/>
        <end position="394"/>
    </location>
</feature>
<keyword evidence="3 6" id="KW-0812">Transmembrane</keyword>
<evidence type="ECO:0000259" key="8">
    <source>
        <dbReference type="Pfam" id="PF12704"/>
    </source>
</evidence>
<sequence>MIRNYFKIAWRSLWKNKMTSFISLSGLVLGITCFMIMATYIFNELRFDRFNEKVDRIVYVNYNYQSPSDAEPTHTANTPTAVVPVAKRSFSEVENAARVYNYENREIQVENKNFTEKNMVLADKALLDIFSFNFIAGDPQKALDNPNMLVITQTTALKYFGKGKALNQNILINGEIWKVTGIIEDHPPYSTLNFDLVGSYSSISRSKTEVWNSANDSSFLLLKSVDQLEAVQQKFNAYIKEQFPTDFEAGYKFWFDLVPLTKLHLSSTASGNLVTYLYILGVIALLLLIIACINFTNLMTAKSSERLREIGVRKVFGAERKNLIFQFLAESAIVSFLAMCIGLGFAYLLVPAFNSVTGLTISITSWNLSYFLITCTVLFVFITLLAGIWPALVLSGFKPVAALKNTSNTIGGTSLLRKGLLVFQFMISIAFIIATLIATKQLEFIRKTDTGLDRSNIVVLNTNTMKTEQIGSFKAALLNKPNLINVTATSYSPVDIKGGYSIKVDEKMDANGMSITAAPVDKDFLTTLDIRLIAGQNFTDTDEKRVKLPDDQRQYAFMLNKKAIEAIGFSPEEAIGKGVNLNGRQGRIKGVLENFNFASLHERITPVVLFTEYEWFGKMLIKTSGNTSEALAAIDQTWKEFYPNRSFDYQFLDSEYNALYQTEQRTATILNILSTITILVACLGLFGLVTFTAAQRKKEIGIRKVLGASTAYLTALLSYDFIKLVALAIVIAIPLAWYTTDLWLQDFAYKINTPYVSYIIAAAAAFVIAGVTVSFQAIKAAIANPVKSLRTE</sequence>
<feature type="domain" description="MacB-like periplasmic core" evidence="8">
    <location>
        <begin position="426"/>
        <end position="601"/>
    </location>
</feature>
<reference evidence="9 10" key="1">
    <citation type="submission" date="2023-09" db="EMBL/GenBank/DDBJ databases">
        <authorList>
            <person name="Rey-Velasco X."/>
        </authorList>
    </citation>
    <scope>NUCLEOTIDE SEQUENCE [LARGE SCALE GENOMIC DNA]</scope>
    <source>
        <strain evidence="9 10">F117</strain>
    </source>
</reference>
<comment type="subcellular location">
    <subcellularLocation>
        <location evidence="1">Cell membrane</location>
        <topology evidence="1">Multi-pass membrane protein</topology>
    </subcellularLocation>
</comment>
<protein>
    <submittedName>
        <fullName evidence="9">FtsX-like permease family protein</fullName>
    </submittedName>
</protein>
<evidence type="ECO:0000313" key="9">
    <source>
        <dbReference type="EMBL" id="MDT0678609.1"/>
    </source>
</evidence>
<proteinExistence type="predicted"/>
<dbReference type="PANTHER" id="PTHR30572:SF18">
    <property type="entry name" value="ABC-TYPE MACROLIDE FAMILY EXPORT SYSTEM PERMEASE COMPONENT 2"/>
    <property type="match status" value="1"/>
</dbReference>
<comment type="caution">
    <text evidence="9">The sequence shown here is derived from an EMBL/GenBank/DDBJ whole genome shotgun (WGS) entry which is preliminary data.</text>
</comment>
<keyword evidence="2" id="KW-1003">Cell membrane</keyword>
<organism evidence="9 10">
    <name type="scientific">Autumnicola musiva</name>
    <dbReference type="NCBI Taxonomy" id="3075589"/>
    <lineage>
        <taxon>Bacteria</taxon>
        <taxon>Pseudomonadati</taxon>
        <taxon>Bacteroidota</taxon>
        <taxon>Flavobacteriia</taxon>
        <taxon>Flavobacteriales</taxon>
        <taxon>Flavobacteriaceae</taxon>
        <taxon>Autumnicola</taxon>
    </lineage>
</organism>
<name>A0ABU3DAR8_9FLAO</name>
<feature type="transmembrane region" description="Helical" evidence="6">
    <location>
        <begin position="712"/>
        <end position="735"/>
    </location>
</feature>
<dbReference type="InterPro" id="IPR003838">
    <property type="entry name" value="ABC3_permease_C"/>
</dbReference>
<dbReference type="RefSeq" id="WP_311504943.1">
    <property type="nucleotide sequence ID" value="NZ_JAVRHK010000027.1"/>
</dbReference>
<gene>
    <name evidence="9" type="ORF">RM539_18695</name>
</gene>
<evidence type="ECO:0000313" key="10">
    <source>
        <dbReference type="Proteomes" id="UP001262582"/>
    </source>
</evidence>
<keyword evidence="5 6" id="KW-0472">Membrane</keyword>
<evidence type="ECO:0000256" key="3">
    <source>
        <dbReference type="ARBA" id="ARBA00022692"/>
    </source>
</evidence>
<feature type="transmembrane region" description="Helical" evidence="6">
    <location>
        <begin position="669"/>
        <end position="691"/>
    </location>
</feature>
<feature type="transmembrane region" description="Helical" evidence="6">
    <location>
        <begin position="415"/>
        <end position="438"/>
    </location>
</feature>
<evidence type="ECO:0000256" key="6">
    <source>
        <dbReference type="SAM" id="Phobius"/>
    </source>
</evidence>
<dbReference type="PANTHER" id="PTHR30572">
    <property type="entry name" value="MEMBRANE COMPONENT OF TRANSPORTER-RELATED"/>
    <property type="match status" value="1"/>
</dbReference>
<feature type="domain" description="ABC3 transporter permease C-terminal" evidence="7">
    <location>
        <begin position="282"/>
        <end position="394"/>
    </location>
</feature>
<feature type="transmembrane region" description="Helical" evidence="6">
    <location>
        <begin position="755"/>
        <end position="778"/>
    </location>
</feature>
<feature type="domain" description="ABC3 transporter permease C-terminal" evidence="7">
    <location>
        <begin position="671"/>
        <end position="785"/>
    </location>
</feature>
<evidence type="ECO:0000256" key="5">
    <source>
        <dbReference type="ARBA" id="ARBA00023136"/>
    </source>
</evidence>
<evidence type="ECO:0000256" key="4">
    <source>
        <dbReference type="ARBA" id="ARBA00022989"/>
    </source>
</evidence>
<dbReference type="InterPro" id="IPR025857">
    <property type="entry name" value="MacB_PCD"/>
</dbReference>
<evidence type="ECO:0000256" key="1">
    <source>
        <dbReference type="ARBA" id="ARBA00004651"/>
    </source>
</evidence>
<feature type="transmembrane region" description="Helical" evidence="6">
    <location>
        <begin position="276"/>
        <end position="298"/>
    </location>
</feature>
<evidence type="ECO:0000256" key="2">
    <source>
        <dbReference type="ARBA" id="ARBA00022475"/>
    </source>
</evidence>
<dbReference type="Proteomes" id="UP001262582">
    <property type="component" value="Unassembled WGS sequence"/>
</dbReference>
<dbReference type="InterPro" id="IPR050250">
    <property type="entry name" value="Macrolide_Exporter_MacB"/>
</dbReference>
<dbReference type="Pfam" id="PF12704">
    <property type="entry name" value="MacB_PCD"/>
    <property type="match status" value="2"/>
</dbReference>
<evidence type="ECO:0000259" key="7">
    <source>
        <dbReference type="Pfam" id="PF02687"/>
    </source>
</evidence>
<feature type="transmembrane region" description="Helical" evidence="6">
    <location>
        <begin position="21"/>
        <end position="42"/>
    </location>
</feature>
<accession>A0ABU3DAR8</accession>
<dbReference type="EMBL" id="JAVRHK010000027">
    <property type="protein sequence ID" value="MDT0678609.1"/>
    <property type="molecule type" value="Genomic_DNA"/>
</dbReference>
<feature type="domain" description="MacB-like periplasmic core" evidence="8">
    <location>
        <begin position="20"/>
        <end position="237"/>
    </location>
</feature>
<feature type="transmembrane region" description="Helical" evidence="6">
    <location>
        <begin position="323"/>
        <end position="350"/>
    </location>
</feature>